<evidence type="ECO:0000313" key="10">
    <source>
        <dbReference type="EMBL" id="KAJ1366201.1"/>
    </source>
</evidence>
<dbReference type="Gene3D" id="1.10.418.10">
    <property type="entry name" value="Calponin-like domain"/>
    <property type="match status" value="1"/>
</dbReference>
<gene>
    <name evidence="10" type="primary">HOOK1</name>
    <name evidence="10" type="ORF">KIN20_026802</name>
</gene>
<evidence type="ECO:0000256" key="8">
    <source>
        <dbReference type="SAM" id="MobiDB-lite"/>
    </source>
</evidence>
<evidence type="ECO:0000256" key="7">
    <source>
        <dbReference type="SAM" id="Coils"/>
    </source>
</evidence>
<feature type="region of interest" description="Disordered" evidence="8">
    <location>
        <begin position="177"/>
        <end position="220"/>
    </location>
</feature>
<keyword evidence="5 7" id="KW-0175">Coiled coil</keyword>
<reference evidence="10" key="1">
    <citation type="submission" date="2021-06" db="EMBL/GenBank/DDBJ databases">
        <title>Parelaphostrongylus tenuis whole genome reference sequence.</title>
        <authorList>
            <person name="Garwood T.J."/>
            <person name="Larsen P.A."/>
            <person name="Fountain-Jones N.M."/>
            <person name="Garbe J.R."/>
            <person name="Macchietto M.G."/>
            <person name="Kania S.A."/>
            <person name="Gerhold R.W."/>
            <person name="Richards J.E."/>
            <person name="Wolf T.M."/>
        </authorList>
    </citation>
    <scope>NUCLEOTIDE SEQUENCE</scope>
    <source>
        <strain evidence="10">MNPRO001-30</strain>
        <tissue evidence="10">Meninges</tissue>
    </source>
</reference>
<dbReference type="PANTHER" id="PTHR18947">
    <property type="entry name" value="HOOK PROTEINS"/>
    <property type="match status" value="1"/>
</dbReference>
<dbReference type="AlphaFoldDB" id="A0AAD5WD76"/>
<dbReference type="GO" id="GO:0051959">
    <property type="term" value="F:dynein light intermediate chain binding"/>
    <property type="evidence" value="ECO:0007669"/>
    <property type="project" value="TreeGrafter"/>
</dbReference>
<feature type="domain" description="HOOK N-terminal" evidence="9">
    <location>
        <begin position="12"/>
        <end position="160"/>
    </location>
</feature>
<keyword evidence="4" id="KW-0493">Microtubule</keyword>
<dbReference type="GO" id="GO:0005874">
    <property type="term" value="C:microtubule"/>
    <property type="evidence" value="ECO:0007669"/>
    <property type="project" value="UniProtKB-KW"/>
</dbReference>
<comment type="subcellular location">
    <subcellularLocation>
        <location evidence="1">Cytoplasm</location>
        <location evidence="1">Cytoskeleton</location>
    </subcellularLocation>
</comment>
<accession>A0AAD5WD76</accession>
<organism evidence="10 11">
    <name type="scientific">Parelaphostrongylus tenuis</name>
    <name type="common">Meningeal worm</name>
    <dbReference type="NCBI Taxonomy" id="148309"/>
    <lineage>
        <taxon>Eukaryota</taxon>
        <taxon>Metazoa</taxon>
        <taxon>Ecdysozoa</taxon>
        <taxon>Nematoda</taxon>
        <taxon>Chromadorea</taxon>
        <taxon>Rhabditida</taxon>
        <taxon>Rhabditina</taxon>
        <taxon>Rhabditomorpha</taxon>
        <taxon>Strongyloidea</taxon>
        <taxon>Metastrongylidae</taxon>
        <taxon>Parelaphostrongylus</taxon>
    </lineage>
</organism>
<dbReference type="Pfam" id="PF19047">
    <property type="entry name" value="HOOK_N"/>
    <property type="match status" value="1"/>
</dbReference>
<dbReference type="GO" id="GO:0005813">
    <property type="term" value="C:centrosome"/>
    <property type="evidence" value="ECO:0007669"/>
    <property type="project" value="TreeGrafter"/>
</dbReference>
<sequence>MDSYGQDQDLLFDHLVTWMKSLSFTSLSLEPLCLRTGRAFAEVLHGIDEHFFNEMWIERIAYYDFDTNWRVKANNLRKLTSSLAGFYEEHVHRPVTGTRLLDIDEMEFAEMGSTKELLKMAVLVIGAAFLGRTPKIQFPGFVVGLIALDPEVQSGIMTALRYIINNSEDKEMLISPLAALPDSNRNGKSGGSGENSEGKLNSLAKEERDSSHLQTGKGLEQLHTFTKRKSVGEFEENLFDTEEKKLRLEAHVTGMETEAELLSGENDSLLKENEDVKSKLLVHNELEGERRENKTLRTQMDFYRALSEEKTRESDSLAMKVAKMEQDLSTAKDRLTAAEARIRSLVKERLLLRNETDHEVECLADAAPPRLTPSRVLERTAKRRRCLECYRRLARAETRRYADAHASKINTRCSQCMRQICRDCFYTAHHICEPRT</sequence>
<evidence type="ECO:0000259" key="9">
    <source>
        <dbReference type="Pfam" id="PF19047"/>
    </source>
</evidence>
<dbReference type="InterPro" id="IPR036872">
    <property type="entry name" value="CH_dom_sf"/>
</dbReference>
<keyword evidence="11" id="KW-1185">Reference proteome</keyword>
<protein>
    <submittedName>
        <fullName evidence="10">Protein Hook 1</fullName>
    </submittedName>
</protein>
<comment type="caution">
    <text evidence="10">The sequence shown here is derived from an EMBL/GenBank/DDBJ whole genome shotgun (WGS) entry which is preliminary data.</text>
</comment>
<dbReference type="GO" id="GO:0008017">
    <property type="term" value="F:microtubule binding"/>
    <property type="evidence" value="ECO:0007669"/>
    <property type="project" value="TreeGrafter"/>
</dbReference>
<dbReference type="PANTHER" id="PTHR18947:SF39">
    <property type="entry name" value="PROTEIN HOOK"/>
    <property type="match status" value="1"/>
</dbReference>
<dbReference type="GO" id="GO:0031122">
    <property type="term" value="P:cytoplasmic microtubule organization"/>
    <property type="evidence" value="ECO:0007669"/>
    <property type="project" value="TreeGrafter"/>
</dbReference>
<evidence type="ECO:0000256" key="6">
    <source>
        <dbReference type="ARBA" id="ARBA00023212"/>
    </source>
</evidence>
<keyword evidence="6" id="KW-0206">Cytoskeleton</keyword>
<dbReference type="Proteomes" id="UP001196413">
    <property type="component" value="Unassembled WGS sequence"/>
</dbReference>
<evidence type="ECO:0000256" key="1">
    <source>
        <dbReference type="ARBA" id="ARBA00004245"/>
    </source>
</evidence>
<dbReference type="CDD" id="cd22211">
    <property type="entry name" value="HkD_SF"/>
    <property type="match status" value="1"/>
</dbReference>
<feature type="coiled-coil region" evidence="7">
    <location>
        <begin position="321"/>
        <end position="355"/>
    </location>
</feature>
<dbReference type="GO" id="GO:0005737">
    <property type="term" value="C:cytoplasm"/>
    <property type="evidence" value="ECO:0007669"/>
    <property type="project" value="TreeGrafter"/>
</dbReference>
<evidence type="ECO:0000256" key="5">
    <source>
        <dbReference type="ARBA" id="ARBA00023054"/>
    </source>
</evidence>
<proteinExistence type="inferred from homology"/>
<name>A0AAD5WD76_PARTN</name>
<dbReference type="GO" id="GO:0030705">
    <property type="term" value="P:cytoskeleton-dependent intracellular transport"/>
    <property type="evidence" value="ECO:0007669"/>
    <property type="project" value="InterPro"/>
</dbReference>
<dbReference type="InterPro" id="IPR043936">
    <property type="entry name" value="HOOK_N"/>
</dbReference>
<comment type="similarity">
    <text evidence="2">Belongs to the hook family.</text>
</comment>
<dbReference type="EMBL" id="JAHQIW010005485">
    <property type="protein sequence ID" value="KAJ1366201.1"/>
    <property type="molecule type" value="Genomic_DNA"/>
</dbReference>
<evidence type="ECO:0000256" key="4">
    <source>
        <dbReference type="ARBA" id="ARBA00022701"/>
    </source>
</evidence>
<evidence type="ECO:0000313" key="11">
    <source>
        <dbReference type="Proteomes" id="UP001196413"/>
    </source>
</evidence>
<keyword evidence="3" id="KW-0963">Cytoplasm</keyword>
<evidence type="ECO:0000256" key="3">
    <source>
        <dbReference type="ARBA" id="ARBA00022490"/>
    </source>
</evidence>
<dbReference type="SUPFAM" id="SSF116907">
    <property type="entry name" value="Hook domain"/>
    <property type="match status" value="1"/>
</dbReference>
<evidence type="ECO:0000256" key="2">
    <source>
        <dbReference type="ARBA" id="ARBA00006946"/>
    </source>
</evidence>